<accession>A0ABU1R0J0</accession>
<reference evidence="1 2" key="1">
    <citation type="submission" date="2023-07" db="EMBL/GenBank/DDBJ databases">
        <title>Sorghum-associated microbial communities from plants grown in Nebraska, USA.</title>
        <authorList>
            <person name="Schachtman D."/>
        </authorList>
    </citation>
    <scope>NUCLEOTIDE SEQUENCE [LARGE SCALE GENOMIC DNA]</scope>
    <source>
        <strain evidence="1 2">BE57</strain>
    </source>
</reference>
<sequence>MISDFSHYASELELIVEDSKAIVPCMSFNLYMDGTDKDGVLNFYDRTRQALSGFLTHYLTDSMARRAKINLRSENLVPNLMRKLSASKIHYIAFSGCGERDSVSEASIEFSIFGWPPPSDQMLAQRRANWRVLHQRGGDLFLPMTKVRVTLPLDHSLSRDPDTLLEWVSGFSLVKDGNFLFGSCGLGVNYDEYTGSSIVRPLMMQKLADICTKYQGTEWSLPAEFERRLFQWSPEEDDIIPQIPRVSWLTLLGPECQKFLRKKDITLEDRLDKSRVKLYSIGASFILRAGREPAYGGAFGNDVISCYRHIAEVLMPLQMPPDVHPVADREYSWMRRWQYFL</sequence>
<protein>
    <recommendedName>
        <fullName evidence="3">DUF3396 domain-containing protein</fullName>
    </recommendedName>
</protein>
<name>A0ABU1R0J0_9BACT</name>
<proteinExistence type="predicted"/>
<evidence type="ECO:0000313" key="1">
    <source>
        <dbReference type="EMBL" id="MDR6806409.1"/>
    </source>
</evidence>
<dbReference type="EMBL" id="JAVDTI010000003">
    <property type="protein sequence ID" value="MDR6806409.1"/>
    <property type="molecule type" value="Genomic_DNA"/>
</dbReference>
<comment type="caution">
    <text evidence="1">The sequence shown here is derived from an EMBL/GenBank/DDBJ whole genome shotgun (WGS) entry which is preliminary data.</text>
</comment>
<keyword evidence="2" id="KW-1185">Reference proteome</keyword>
<dbReference type="RefSeq" id="WP_309985184.1">
    <property type="nucleotide sequence ID" value="NZ_JAVDTI010000003.1"/>
</dbReference>
<evidence type="ECO:0000313" key="2">
    <source>
        <dbReference type="Proteomes" id="UP001264980"/>
    </source>
</evidence>
<gene>
    <name evidence="1" type="ORF">J2W84_003457</name>
</gene>
<dbReference type="Proteomes" id="UP001264980">
    <property type="component" value="Unassembled WGS sequence"/>
</dbReference>
<organism evidence="1 2">
    <name type="scientific">Dyadobacter fermentans</name>
    <dbReference type="NCBI Taxonomy" id="94254"/>
    <lineage>
        <taxon>Bacteria</taxon>
        <taxon>Pseudomonadati</taxon>
        <taxon>Bacteroidota</taxon>
        <taxon>Cytophagia</taxon>
        <taxon>Cytophagales</taxon>
        <taxon>Spirosomataceae</taxon>
        <taxon>Dyadobacter</taxon>
    </lineage>
</organism>
<evidence type="ECO:0008006" key="3">
    <source>
        <dbReference type="Google" id="ProtNLM"/>
    </source>
</evidence>